<dbReference type="Proteomes" id="UP000198131">
    <property type="component" value="Unassembled WGS sequence"/>
</dbReference>
<keyword evidence="2" id="KW-1185">Reference proteome</keyword>
<dbReference type="OrthoDB" id="886642at2"/>
<dbReference type="EMBL" id="FYEW01000004">
    <property type="protein sequence ID" value="SNC77641.1"/>
    <property type="molecule type" value="Genomic_DNA"/>
</dbReference>
<name>A0A212UHJ2_9BACT</name>
<dbReference type="RefSeq" id="WP_088845628.1">
    <property type="nucleotide sequence ID" value="NZ_FYEW01000004.1"/>
</dbReference>
<sequence>MSPKKLSSPADLPAYADHQAFIRVFQYKPLNQFDQLICVHGDRGQGTRCEMAHLKISVSAYEAIAEHFLLAERESNLIRSNYLFFGQVPSLVQHSPVLASAPE</sequence>
<gene>
    <name evidence="1" type="ORF">SAMN06265337_4240</name>
</gene>
<organism evidence="1 2">
    <name type="scientific">Hymenobacter gelipurpurascens</name>
    <dbReference type="NCBI Taxonomy" id="89968"/>
    <lineage>
        <taxon>Bacteria</taxon>
        <taxon>Pseudomonadati</taxon>
        <taxon>Bacteroidota</taxon>
        <taxon>Cytophagia</taxon>
        <taxon>Cytophagales</taxon>
        <taxon>Hymenobacteraceae</taxon>
        <taxon>Hymenobacter</taxon>
    </lineage>
</organism>
<evidence type="ECO:0000313" key="2">
    <source>
        <dbReference type="Proteomes" id="UP000198131"/>
    </source>
</evidence>
<accession>A0A212UHJ2</accession>
<evidence type="ECO:0000313" key="1">
    <source>
        <dbReference type="EMBL" id="SNC77641.1"/>
    </source>
</evidence>
<protein>
    <submittedName>
        <fullName evidence="1">Uncharacterized protein</fullName>
    </submittedName>
</protein>
<reference evidence="2" key="1">
    <citation type="submission" date="2017-06" db="EMBL/GenBank/DDBJ databases">
        <authorList>
            <person name="Varghese N."/>
            <person name="Submissions S."/>
        </authorList>
    </citation>
    <scope>NUCLEOTIDE SEQUENCE [LARGE SCALE GENOMIC DNA]</scope>
    <source>
        <strain evidence="2">DSM 11116</strain>
    </source>
</reference>
<proteinExistence type="predicted"/>
<dbReference type="AlphaFoldDB" id="A0A212UHJ2"/>